<proteinExistence type="predicted"/>
<keyword evidence="1" id="KW-0732">Signal</keyword>
<evidence type="ECO:0000256" key="1">
    <source>
        <dbReference type="SAM" id="SignalP"/>
    </source>
</evidence>
<comment type="caution">
    <text evidence="2">The sequence shown here is derived from an EMBL/GenBank/DDBJ whole genome shotgun (WGS) entry which is preliminary data.</text>
</comment>
<dbReference type="AlphaFoldDB" id="A0A2D6YHR4"/>
<dbReference type="EMBL" id="NZEX01000047">
    <property type="protein sequence ID" value="MAH62718.1"/>
    <property type="molecule type" value="Genomic_DNA"/>
</dbReference>
<protein>
    <submittedName>
        <fullName evidence="2">Metal-binding protein</fullName>
    </submittedName>
</protein>
<feature type="signal peptide" evidence="1">
    <location>
        <begin position="1"/>
        <end position="22"/>
    </location>
</feature>
<evidence type="ECO:0000313" key="3">
    <source>
        <dbReference type="Proteomes" id="UP000226525"/>
    </source>
</evidence>
<sequence length="146" mass="16229">MKTLIGKLLFLLSLILASATWASDITMYKHPQCGCCEKWANILRDHGHQVTSKGTYNIEQLKNQMRLPSSLRSCHTAIIGDFIIEGHVPEKTIARFLADTPVGARGLAVPGMPLGSPGMEHPTRKDAYDVLWFDQQGNAQVFEHID</sequence>
<evidence type="ECO:0000313" key="2">
    <source>
        <dbReference type="EMBL" id="MAH62718.1"/>
    </source>
</evidence>
<feature type="chain" id="PRO_5014783751" evidence="1">
    <location>
        <begin position="23"/>
        <end position="146"/>
    </location>
</feature>
<accession>A0A2D6YHR4</accession>
<reference evidence="3" key="1">
    <citation type="submission" date="2017-09" db="EMBL/GenBank/DDBJ databases">
        <title>The Reconstruction of 2,631 Draft Metagenome-Assembled Genomes from the Global Oceans.</title>
        <authorList>
            <person name="Tully B.J."/>
            <person name="Graham E.D."/>
            <person name="Heidelberg J.F."/>
        </authorList>
    </citation>
    <scope>NUCLEOTIDE SEQUENCE [LARGE SCALE GENOMIC DNA]</scope>
</reference>
<dbReference type="Pfam" id="PF04214">
    <property type="entry name" value="DUF411"/>
    <property type="match status" value="1"/>
</dbReference>
<organism evidence="2 3">
    <name type="scientific">SAR324 cluster bacterium</name>
    <dbReference type="NCBI Taxonomy" id="2024889"/>
    <lineage>
        <taxon>Bacteria</taxon>
        <taxon>Deltaproteobacteria</taxon>
        <taxon>SAR324 cluster</taxon>
    </lineage>
</organism>
<gene>
    <name evidence="2" type="ORF">CMN54_04565</name>
</gene>
<dbReference type="InterPro" id="IPR007332">
    <property type="entry name" value="DUF411"/>
</dbReference>
<dbReference type="Proteomes" id="UP000226525">
    <property type="component" value="Unassembled WGS sequence"/>
</dbReference>
<name>A0A2D6YHR4_9DELT</name>